<evidence type="ECO:0000259" key="3">
    <source>
        <dbReference type="Pfam" id="PF03572"/>
    </source>
</evidence>
<proteinExistence type="predicted"/>
<accession>A0AAD4DEZ9</accession>
<feature type="signal peptide" evidence="2">
    <location>
        <begin position="1"/>
        <end position="22"/>
    </location>
</feature>
<feature type="domain" description="Tail specific protease" evidence="3">
    <location>
        <begin position="416"/>
        <end position="572"/>
    </location>
</feature>
<dbReference type="InterPro" id="IPR052766">
    <property type="entry name" value="S41A_metabolite_peptidase"/>
</dbReference>
<comment type="caution">
    <text evidence="4">The sequence shown here is derived from an EMBL/GenBank/DDBJ whole genome shotgun (WGS) entry which is preliminary data.</text>
</comment>
<sequence>MKVTSILTIAAAICMASTTVDAAPKPTKPSNDPCAELAKQGKYNNPQLTYDVVKRCFTNHKYKPDVAAKVLSAMENTLGNFFVFIDQAKVGPTKVANSPLDTKPVDALKELDAIRKKKWANDYEFQLAVTRFAASFNDGHVSYRNFCYMTAKFMQPLSLYAPVVNGKQDVRVFYVDTTIGKKGLPSNPTSLVDCVVQSIDGQPALKAIQDFTDRVSAISKDPGVRLNDALASTSWYDEWSSSPGGFANRYELPPSASVKYTIQCAKGPVQTLNVPWVIRPSDFYEYSTFTDTKSYWEIQCENSSADYNGRSNSRSSSPVPSTAAARILAAGGKKGASETAPALTTFRERGKITQPKPGQSNGRGEPKTPAVITQAKLVATSRTSAFYRLTGSKVKDACVVVIATEDTEEHEYDSDEYINFAKGLQKLQSQGCTKLILDMTNNGGGLIDFAYYINRLLFPKADPYFVQDIRTNKMVHDASRQAIKHHAARSMLDATQYNSAATNKRFKDSSMFTKDVRQKRGGSTVTFSQRSYFPFNWPFLPLKKGQELKFKPENMAIITNGFCGSACSMIATRFAITQNVRTYAIGGIAKRPLSYFSFPGGFVTEIASVVGDLSMIKYKAPGKTAPSLLPIMGSANLPMGELYAFANSTVPLEYDSQFYAATVHLDQDPVSARHPDNVWVKIAGDLAPKKK</sequence>
<gene>
    <name evidence="4" type="ORF">BGZ95_007533</name>
</gene>
<dbReference type="SUPFAM" id="SSF52096">
    <property type="entry name" value="ClpP/crotonase"/>
    <property type="match status" value="1"/>
</dbReference>
<evidence type="ECO:0000256" key="2">
    <source>
        <dbReference type="SAM" id="SignalP"/>
    </source>
</evidence>
<dbReference type="EMBL" id="JAAAIL010000370">
    <property type="protein sequence ID" value="KAG0276450.1"/>
    <property type="molecule type" value="Genomic_DNA"/>
</dbReference>
<dbReference type="InterPro" id="IPR029045">
    <property type="entry name" value="ClpP/crotonase-like_dom_sf"/>
</dbReference>
<evidence type="ECO:0000313" key="5">
    <source>
        <dbReference type="Proteomes" id="UP001194580"/>
    </source>
</evidence>
<feature type="region of interest" description="Disordered" evidence="1">
    <location>
        <begin position="330"/>
        <end position="368"/>
    </location>
</feature>
<name>A0AAD4DEZ9_9FUNG</name>
<feature type="chain" id="PRO_5042072312" description="Tail specific protease domain-containing protein" evidence="2">
    <location>
        <begin position="23"/>
        <end position="691"/>
    </location>
</feature>
<dbReference type="AlphaFoldDB" id="A0AAD4DEZ9"/>
<keyword evidence="5" id="KW-1185">Reference proteome</keyword>
<evidence type="ECO:0000313" key="4">
    <source>
        <dbReference type="EMBL" id="KAG0276450.1"/>
    </source>
</evidence>
<organism evidence="4 5">
    <name type="scientific">Linnemannia exigua</name>
    <dbReference type="NCBI Taxonomy" id="604196"/>
    <lineage>
        <taxon>Eukaryota</taxon>
        <taxon>Fungi</taxon>
        <taxon>Fungi incertae sedis</taxon>
        <taxon>Mucoromycota</taxon>
        <taxon>Mortierellomycotina</taxon>
        <taxon>Mortierellomycetes</taxon>
        <taxon>Mortierellales</taxon>
        <taxon>Mortierellaceae</taxon>
        <taxon>Linnemannia</taxon>
    </lineage>
</organism>
<dbReference type="PANTHER" id="PTHR37049:SF4">
    <property type="entry name" value="RHODANESE DOMAIN-CONTAINING PROTEIN"/>
    <property type="match status" value="1"/>
</dbReference>
<dbReference type="Pfam" id="PF03572">
    <property type="entry name" value="Peptidase_S41"/>
    <property type="match status" value="1"/>
</dbReference>
<dbReference type="GO" id="GO:0006508">
    <property type="term" value="P:proteolysis"/>
    <property type="evidence" value="ECO:0007669"/>
    <property type="project" value="InterPro"/>
</dbReference>
<dbReference type="GO" id="GO:0008236">
    <property type="term" value="F:serine-type peptidase activity"/>
    <property type="evidence" value="ECO:0007669"/>
    <property type="project" value="InterPro"/>
</dbReference>
<keyword evidence="2" id="KW-0732">Signal</keyword>
<reference evidence="4" key="1">
    <citation type="journal article" date="2020" name="Fungal Divers.">
        <title>Resolving the Mortierellaceae phylogeny through synthesis of multi-gene phylogenetics and phylogenomics.</title>
        <authorList>
            <person name="Vandepol N."/>
            <person name="Liber J."/>
            <person name="Desiro A."/>
            <person name="Na H."/>
            <person name="Kennedy M."/>
            <person name="Barry K."/>
            <person name="Grigoriev I.V."/>
            <person name="Miller A.N."/>
            <person name="O'Donnell K."/>
            <person name="Stajich J.E."/>
            <person name="Bonito G."/>
        </authorList>
    </citation>
    <scope>NUCLEOTIDE SEQUENCE</scope>
    <source>
        <strain evidence="4">NRRL 28262</strain>
    </source>
</reference>
<dbReference type="InterPro" id="IPR005151">
    <property type="entry name" value="Tail-specific_protease"/>
</dbReference>
<protein>
    <recommendedName>
        <fullName evidence="3">Tail specific protease domain-containing protein</fullName>
    </recommendedName>
</protein>
<dbReference type="Proteomes" id="UP001194580">
    <property type="component" value="Unassembled WGS sequence"/>
</dbReference>
<evidence type="ECO:0000256" key="1">
    <source>
        <dbReference type="SAM" id="MobiDB-lite"/>
    </source>
</evidence>
<dbReference type="PANTHER" id="PTHR37049">
    <property type="entry name" value="PEPTIDASE S41 FAMILY PROTEIN"/>
    <property type="match status" value="1"/>
</dbReference>
<dbReference type="Gene3D" id="3.90.226.10">
    <property type="entry name" value="2-enoyl-CoA Hydratase, Chain A, domain 1"/>
    <property type="match status" value="1"/>
</dbReference>